<dbReference type="EMBL" id="BAABJO010000017">
    <property type="protein sequence ID" value="GAA5127504.1"/>
    <property type="molecule type" value="Genomic_DNA"/>
</dbReference>
<keyword evidence="3" id="KW-1185">Reference proteome</keyword>
<gene>
    <name evidence="2" type="ORF">GCM10023320_44970</name>
</gene>
<name>A0ABP9NP25_9PSEU</name>
<dbReference type="PROSITE" id="PS51257">
    <property type="entry name" value="PROKAR_LIPOPROTEIN"/>
    <property type="match status" value="1"/>
</dbReference>
<comment type="caution">
    <text evidence="2">The sequence shown here is derived from an EMBL/GenBank/DDBJ whole genome shotgun (WGS) entry which is preliminary data.</text>
</comment>
<keyword evidence="1" id="KW-0732">Signal</keyword>
<sequence>MLRAVAAVLAAGLLGAGCAATDPGPALTVRDGGGALLTQVPLSAPEFAVSYRNSLYGTVAEERYRVADGGRFGLVELAADQLAVLEEYYAVPGPVRAAPGGDRRSWVAEPRDHPVFSELSIAATALGERTLLVPGHAPVPLPSLVTDGVTVVLDIEEH</sequence>
<evidence type="ECO:0000313" key="3">
    <source>
        <dbReference type="Proteomes" id="UP001500804"/>
    </source>
</evidence>
<proteinExistence type="predicted"/>
<feature type="signal peptide" evidence="1">
    <location>
        <begin position="1"/>
        <end position="19"/>
    </location>
</feature>
<feature type="chain" id="PRO_5047360454" evidence="1">
    <location>
        <begin position="20"/>
        <end position="158"/>
    </location>
</feature>
<organism evidence="2 3">
    <name type="scientific">Pseudonocardia adelaidensis</name>
    <dbReference type="NCBI Taxonomy" id="648754"/>
    <lineage>
        <taxon>Bacteria</taxon>
        <taxon>Bacillati</taxon>
        <taxon>Actinomycetota</taxon>
        <taxon>Actinomycetes</taxon>
        <taxon>Pseudonocardiales</taxon>
        <taxon>Pseudonocardiaceae</taxon>
        <taxon>Pseudonocardia</taxon>
    </lineage>
</organism>
<protein>
    <submittedName>
        <fullName evidence="2">Uncharacterized protein</fullName>
    </submittedName>
</protein>
<evidence type="ECO:0000256" key="1">
    <source>
        <dbReference type="SAM" id="SignalP"/>
    </source>
</evidence>
<dbReference type="RefSeq" id="WP_345607248.1">
    <property type="nucleotide sequence ID" value="NZ_BAABJO010000017.1"/>
</dbReference>
<accession>A0ABP9NP25</accession>
<dbReference type="Proteomes" id="UP001500804">
    <property type="component" value="Unassembled WGS sequence"/>
</dbReference>
<evidence type="ECO:0000313" key="2">
    <source>
        <dbReference type="EMBL" id="GAA5127504.1"/>
    </source>
</evidence>
<reference evidence="3" key="1">
    <citation type="journal article" date="2019" name="Int. J. Syst. Evol. Microbiol.">
        <title>The Global Catalogue of Microorganisms (GCM) 10K type strain sequencing project: providing services to taxonomists for standard genome sequencing and annotation.</title>
        <authorList>
            <consortium name="The Broad Institute Genomics Platform"/>
            <consortium name="The Broad Institute Genome Sequencing Center for Infectious Disease"/>
            <person name="Wu L."/>
            <person name="Ma J."/>
        </authorList>
    </citation>
    <scope>NUCLEOTIDE SEQUENCE [LARGE SCALE GENOMIC DNA]</scope>
    <source>
        <strain evidence="3">JCM 18302</strain>
    </source>
</reference>